<dbReference type="InterPro" id="IPR042099">
    <property type="entry name" value="ANL_N_sf"/>
</dbReference>
<dbReference type="GO" id="GO:0016878">
    <property type="term" value="F:acid-thiol ligase activity"/>
    <property type="evidence" value="ECO:0007669"/>
    <property type="project" value="TreeGrafter"/>
</dbReference>
<proteinExistence type="predicted"/>
<feature type="domain" description="AMP-binding enzyme C-terminal" evidence="3">
    <location>
        <begin position="419"/>
        <end position="492"/>
    </location>
</feature>
<evidence type="ECO:0000259" key="3">
    <source>
        <dbReference type="Pfam" id="PF13193"/>
    </source>
</evidence>
<gene>
    <name evidence="4" type="ORF">JO391_06125</name>
</gene>
<organism evidence="4 5">
    <name type="scientific">Neotabrizicola shimadae</name>
    <dbReference type="NCBI Taxonomy" id="2807096"/>
    <lineage>
        <taxon>Bacteria</taxon>
        <taxon>Pseudomonadati</taxon>
        <taxon>Pseudomonadota</taxon>
        <taxon>Alphaproteobacteria</taxon>
        <taxon>Rhodobacterales</taxon>
        <taxon>Paracoccaceae</taxon>
        <taxon>Neotabrizicola</taxon>
    </lineage>
</organism>
<dbReference type="Gene3D" id="3.40.50.12780">
    <property type="entry name" value="N-terminal domain of ligase-like"/>
    <property type="match status" value="1"/>
</dbReference>
<dbReference type="EMBL" id="CP069370">
    <property type="protein sequence ID" value="QYZ71083.1"/>
    <property type="molecule type" value="Genomic_DNA"/>
</dbReference>
<dbReference type="InterPro" id="IPR045851">
    <property type="entry name" value="AMP-bd_C_sf"/>
</dbReference>
<evidence type="ECO:0000313" key="5">
    <source>
        <dbReference type="Proteomes" id="UP000826300"/>
    </source>
</evidence>
<sequence>MLSIDDRRPFASCPAPFNLAAHVLAAGGAQPDKVALAVLKPSGAERWSYARLIAAVRGAGTGLLAMGLEPGDRVLMRLGNETAFPVAFLGAIAAGLVPVPTNAQLTETEIARLAGRIAPRLIVAGAGVALPSPLPCPVLAAADLLAMERLAPCAWDMGDPERLAYVVFTSGTSGNPMAVAHAHRAIWARGMMRAGWEGFEAADRVLHAGALNWTYTLGTGLLDPWTVGATALVPAAGTAPAALPLLLKRFDATVFAAVPGVYRQMLRGSLPEMPKLRRGLSAGEKLAPSLREAWQAATGTALHEALGMSEVSTYLSGCDARPAPPGAAGFAQPGRCIAVLGEGGQPVPRGSEGVLAVARDDPGLMLGYLGAPDVTASRFAGDWFVTGDRAVMASDGAVTTLGRNDDLMNAGGFRVAPAEIEAALAHLPGVHEVAVAEVPVASGATVIAAFCVSDRMLEPEALDAQVSVHLARWKVPRMWVRVDRLPRGANGKLDRKALAALVPKGP</sequence>
<reference evidence="4" key="1">
    <citation type="submission" date="2021-02" db="EMBL/GenBank/DDBJ databases">
        <title>Rhodobacter shimadae sp. nov., an aerobic anoxygenic phototrophic bacterium isolated from a hot spring.</title>
        <authorList>
            <person name="Muramatsu S."/>
            <person name="Haruta S."/>
            <person name="Hirose S."/>
            <person name="Hanada S."/>
        </authorList>
    </citation>
    <scope>NUCLEOTIDE SEQUENCE</scope>
    <source>
        <strain evidence="4">N10</strain>
    </source>
</reference>
<accession>A0A8G1EEB6</accession>
<dbReference type="InterPro" id="IPR000873">
    <property type="entry name" value="AMP-dep_synth/lig_dom"/>
</dbReference>
<evidence type="ECO:0000259" key="2">
    <source>
        <dbReference type="Pfam" id="PF00501"/>
    </source>
</evidence>
<dbReference type="Pfam" id="PF13193">
    <property type="entry name" value="AMP-binding_C"/>
    <property type="match status" value="1"/>
</dbReference>
<protein>
    <submittedName>
        <fullName evidence="4">Acyl--CoA ligase</fullName>
    </submittedName>
</protein>
<keyword evidence="5" id="KW-1185">Reference proteome</keyword>
<dbReference type="Gene3D" id="3.30.300.30">
    <property type="match status" value="1"/>
</dbReference>
<dbReference type="Proteomes" id="UP000826300">
    <property type="component" value="Chromosome"/>
</dbReference>
<feature type="domain" description="AMP-dependent synthetase/ligase" evidence="2">
    <location>
        <begin position="29"/>
        <end position="369"/>
    </location>
</feature>
<dbReference type="InterPro" id="IPR025110">
    <property type="entry name" value="AMP-bd_C"/>
</dbReference>
<name>A0A8G1EEB6_9RHOB</name>
<dbReference type="SUPFAM" id="SSF56801">
    <property type="entry name" value="Acetyl-CoA synthetase-like"/>
    <property type="match status" value="1"/>
</dbReference>
<dbReference type="KEGG" id="nsm:JO391_06125"/>
<evidence type="ECO:0000313" key="4">
    <source>
        <dbReference type="EMBL" id="QYZ71083.1"/>
    </source>
</evidence>
<dbReference type="GO" id="GO:0044550">
    <property type="term" value="P:secondary metabolite biosynthetic process"/>
    <property type="evidence" value="ECO:0007669"/>
    <property type="project" value="TreeGrafter"/>
</dbReference>
<keyword evidence="1 4" id="KW-0436">Ligase</keyword>
<dbReference type="RefSeq" id="WP_220663392.1">
    <property type="nucleotide sequence ID" value="NZ_CP069370.1"/>
</dbReference>
<dbReference type="AlphaFoldDB" id="A0A8G1EEB6"/>
<dbReference type="PANTHER" id="PTHR43352:SF1">
    <property type="entry name" value="ANTHRANILATE--COA LIGASE"/>
    <property type="match status" value="1"/>
</dbReference>
<dbReference type="PANTHER" id="PTHR43352">
    <property type="entry name" value="ACETYL-COA SYNTHETASE"/>
    <property type="match status" value="1"/>
</dbReference>
<dbReference type="Pfam" id="PF00501">
    <property type="entry name" value="AMP-binding"/>
    <property type="match status" value="1"/>
</dbReference>
<evidence type="ECO:0000256" key="1">
    <source>
        <dbReference type="ARBA" id="ARBA00022598"/>
    </source>
</evidence>